<comment type="caution">
    <text evidence="2">The sequence shown here is derived from an EMBL/GenBank/DDBJ whole genome shotgun (WGS) entry which is preliminary data.</text>
</comment>
<reference evidence="2" key="1">
    <citation type="journal article" date="2021" name="Nat. Commun.">
        <title>Genetic determinants of endophytism in the Arabidopsis root mycobiome.</title>
        <authorList>
            <person name="Mesny F."/>
            <person name="Miyauchi S."/>
            <person name="Thiergart T."/>
            <person name="Pickel B."/>
            <person name="Atanasova L."/>
            <person name="Karlsson M."/>
            <person name="Huettel B."/>
            <person name="Barry K.W."/>
            <person name="Haridas S."/>
            <person name="Chen C."/>
            <person name="Bauer D."/>
            <person name="Andreopoulos W."/>
            <person name="Pangilinan J."/>
            <person name="LaButti K."/>
            <person name="Riley R."/>
            <person name="Lipzen A."/>
            <person name="Clum A."/>
            <person name="Drula E."/>
            <person name="Henrissat B."/>
            <person name="Kohler A."/>
            <person name="Grigoriev I.V."/>
            <person name="Martin F.M."/>
            <person name="Hacquard S."/>
        </authorList>
    </citation>
    <scope>NUCLEOTIDE SEQUENCE</scope>
    <source>
        <strain evidence="2">MPI-CAGE-CH-0243</strain>
    </source>
</reference>
<dbReference type="OrthoDB" id="3909054at2759"/>
<feature type="region of interest" description="Disordered" evidence="1">
    <location>
        <begin position="90"/>
        <end position="123"/>
    </location>
</feature>
<name>A0A9P9DNB2_9PLEO</name>
<feature type="compositionally biased region" description="Acidic residues" evidence="1">
    <location>
        <begin position="225"/>
        <end position="236"/>
    </location>
</feature>
<gene>
    <name evidence="2" type="ORF">B0J11DRAFT_337480</name>
</gene>
<organism evidence="2 3">
    <name type="scientific">Dendryphion nanum</name>
    <dbReference type="NCBI Taxonomy" id="256645"/>
    <lineage>
        <taxon>Eukaryota</taxon>
        <taxon>Fungi</taxon>
        <taxon>Dikarya</taxon>
        <taxon>Ascomycota</taxon>
        <taxon>Pezizomycotina</taxon>
        <taxon>Dothideomycetes</taxon>
        <taxon>Pleosporomycetidae</taxon>
        <taxon>Pleosporales</taxon>
        <taxon>Torulaceae</taxon>
        <taxon>Dendryphion</taxon>
    </lineage>
</organism>
<keyword evidence="3" id="KW-1185">Reference proteome</keyword>
<protein>
    <submittedName>
        <fullName evidence="2">Uncharacterized protein</fullName>
    </submittedName>
</protein>
<feature type="region of interest" description="Disordered" evidence="1">
    <location>
        <begin position="1"/>
        <end position="31"/>
    </location>
</feature>
<accession>A0A9P9DNB2</accession>
<feature type="region of interest" description="Disordered" evidence="1">
    <location>
        <begin position="282"/>
        <end position="326"/>
    </location>
</feature>
<feature type="region of interest" description="Disordered" evidence="1">
    <location>
        <begin position="225"/>
        <end position="250"/>
    </location>
</feature>
<evidence type="ECO:0000256" key="1">
    <source>
        <dbReference type="SAM" id="MobiDB-lite"/>
    </source>
</evidence>
<dbReference type="Proteomes" id="UP000700596">
    <property type="component" value="Unassembled WGS sequence"/>
</dbReference>
<proteinExistence type="predicted"/>
<dbReference type="EMBL" id="JAGMWT010000009">
    <property type="protein sequence ID" value="KAH7122398.1"/>
    <property type="molecule type" value="Genomic_DNA"/>
</dbReference>
<sequence>MEKRHSSPSPGAFSSRPRTHRSRSNSFPLVDALGITTPEAELILAEGRAAVQSRHASAWRRERRNRSENEHLTRVTAFRPQDHIRHLQPLHGSEEATSNETTLDDPRNIQHARIPSDTTDRSCSTITGLTAPSLHSLPSPTLSPTTPIGDYSANLAKFIKTQLNSIASYHPMVYPRSCPDLHAQSRTPPISPTNFPKRVDAPSIIEIPAVRPPLRSAFSAWSSTDDELENDIDDDLPPLPSMDPTLKEGKFNDTPSILQYYENSDSGSFLFTSTPAIEFSQGEHPNAKSFSFPQPPDPPAQEPEHTSQYETDYPSSSISSRPMLTSSSAPSSISAASYFDCKQPLSIAPHLRDKIIAAVSPQMPKMFTATSPFEGGALASVHDVFVYESQHRVQVDGLSFDLVNNLNITGVAPQVQTPC</sequence>
<evidence type="ECO:0000313" key="2">
    <source>
        <dbReference type="EMBL" id="KAH7122398.1"/>
    </source>
</evidence>
<evidence type="ECO:0000313" key="3">
    <source>
        <dbReference type="Proteomes" id="UP000700596"/>
    </source>
</evidence>
<dbReference type="AlphaFoldDB" id="A0A9P9DNB2"/>
<feature type="compositionally biased region" description="Polar residues" evidence="1">
    <location>
        <begin position="308"/>
        <end position="325"/>
    </location>
</feature>